<reference evidence="3" key="1">
    <citation type="submission" date="2017-09" db="EMBL/GenBank/DDBJ databases">
        <title>Depth-based differentiation of microbial function through sediment-hosted aquifers and enrichment of novel symbionts in the deep terrestrial subsurface.</title>
        <authorList>
            <person name="Probst A.J."/>
            <person name="Ladd B."/>
            <person name="Jarett J.K."/>
            <person name="Geller-Mcgrath D.E."/>
            <person name="Sieber C.M.K."/>
            <person name="Emerson J.B."/>
            <person name="Anantharaman K."/>
            <person name="Thomas B.C."/>
            <person name="Malmstrom R."/>
            <person name="Stieglmeier M."/>
            <person name="Klingl A."/>
            <person name="Woyke T."/>
            <person name="Ryan C.M."/>
            <person name="Banfield J.F."/>
        </authorList>
    </citation>
    <scope>NUCLEOTIDE SEQUENCE [LARGE SCALE GENOMIC DNA]</scope>
</reference>
<evidence type="ECO:0000256" key="1">
    <source>
        <dbReference type="SAM" id="SignalP"/>
    </source>
</evidence>
<protein>
    <submittedName>
        <fullName evidence="2">Uncharacterized protein</fullName>
    </submittedName>
</protein>
<accession>A0A2H0UT74</accession>
<dbReference type="EMBL" id="PFAZ01000009">
    <property type="protein sequence ID" value="PIR88985.1"/>
    <property type="molecule type" value="Genomic_DNA"/>
</dbReference>
<evidence type="ECO:0000313" key="2">
    <source>
        <dbReference type="EMBL" id="PIR88985.1"/>
    </source>
</evidence>
<organism evidence="2 3">
    <name type="scientific">Candidatus Harrisonbacteria bacterium CG10_big_fil_rev_8_21_14_0_10_40_38</name>
    <dbReference type="NCBI Taxonomy" id="1974583"/>
    <lineage>
        <taxon>Bacteria</taxon>
        <taxon>Candidatus Harrisoniibacteriota</taxon>
    </lineage>
</organism>
<proteinExistence type="predicted"/>
<keyword evidence="1" id="KW-0732">Signal</keyword>
<comment type="caution">
    <text evidence="2">The sequence shown here is derived from an EMBL/GenBank/DDBJ whole genome shotgun (WGS) entry which is preliminary data.</text>
</comment>
<dbReference type="Proteomes" id="UP000231157">
    <property type="component" value="Unassembled WGS sequence"/>
</dbReference>
<dbReference type="AlphaFoldDB" id="A0A2H0UT74"/>
<gene>
    <name evidence="2" type="ORF">COU07_03795</name>
</gene>
<sequence>MNFFKQIIVFLVLTSLIGSFITSPTKAHAQGFPAPIGIGTNVPVFDPSQYQNDLWSYLQEIGLAIVKRQILDELVDQIIVWIQGGGKPKFVTDWGGFLEEAGDRAVGDFLRSNPYTNWLCDPFRFQVDIYLFPVKRFQNQVTCTLTDVVENINGFYNDFRDGGWIAFHESLKPQNNFYGVTIITSNEILNRRAEAQANALNEALAGSGYLGTKRCDEDPNYGSGGSSISTDDALASDIDGDGIPGDIQNTCITTTPGTFVADAVSGIAIDAGIVGPIISAKEISEYITAIANAAINKVIENGDGLLGI</sequence>
<evidence type="ECO:0000313" key="3">
    <source>
        <dbReference type="Proteomes" id="UP000231157"/>
    </source>
</evidence>
<feature type="chain" id="PRO_5013776083" evidence="1">
    <location>
        <begin position="30"/>
        <end position="308"/>
    </location>
</feature>
<name>A0A2H0UT74_9BACT</name>
<feature type="signal peptide" evidence="1">
    <location>
        <begin position="1"/>
        <end position="29"/>
    </location>
</feature>